<dbReference type="SUPFAM" id="SSF103473">
    <property type="entry name" value="MFS general substrate transporter"/>
    <property type="match status" value="1"/>
</dbReference>
<dbReference type="Proteomes" id="UP000199315">
    <property type="component" value="Unassembled WGS sequence"/>
</dbReference>
<dbReference type="GO" id="GO:0005886">
    <property type="term" value="C:plasma membrane"/>
    <property type="evidence" value="ECO:0007669"/>
    <property type="project" value="UniProtKB-SubCell"/>
</dbReference>
<feature type="transmembrane region" description="Helical" evidence="6">
    <location>
        <begin position="245"/>
        <end position="263"/>
    </location>
</feature>
<feature type="transmembrane region" description="Helical" evidence="6">
    <location>
        <begin position="213"/>
        <end position="233"/>
    </location>
</feature>
<dbReference type="InterPro" id="IPR020846">
    <property type="entry name" value="MFS_dom"/>
</dbReference>
<dbReference type="PANTHER" id="PTHR23518">
    <property type="entry name" value="C-METHYLTRANSFERASE"/>
    <property type="match status" value="1"/>
</dbReference>
<feature type="transmembrane region" description="Helical" evidence="6">
    <location>
        <begin position="167"/>
        <end position="185"/>
    </location>
</feature>
<evidence type="ECO:0000313" key="8">
    <source>
        <dbReference type="EMBL" id="SCP97718.1"/>
    </source>
</evidence>
<feature type="transmembrane region" description="Helical" evidence="6">
    <location>
        <begin position="21"/>
        <end position="43"/>
    </location>
</feature>
<dbReference type="EMBL" id="FMKA01000013">
    <property type="protein sequence ID" value="SCP97718.1"/>
    <property type="molecule type" value="Genomic_DNA"/>
</dbReference>
<accession>A0A1D3TUG2</accession>
<evidence type="ECO:0000256" key="3">
    <source>
        <dbReference type="ARBA" id="ARBA00022692"/>
    </source>
</evidence>
<keyword evidence="3 6" id="KW-0812">Transmembrane</keyword>
<sequence length="389" mass="42459">MWNIIFLGMVSFFADISSEMVYPIIPLYLTSAFGATPALVGIIEGIAESLASLLKVFSGYITDKYRHKKAVAFTGYAAGLVYKAALIMAGSWMGILGARMIDRIGKGIRTAPRDVMVCESAEKGRTGQAYGIHKALDMAGSALGILFSYLLLRNAGAAGNSSDYKRIFLLACIPAVLSLLMFFLIREKKTECAVKEREPFWKNMRKLDGQLKLYLLVAFLFTLGNSSNTFLLLRARSVGFDDTSVILLYFAYNMTASLLAIPAGKRSDQVGRKRLLVAGYAVFAVVYMGFAFAWSRPLMAALFVLYGLYTAMIAGVERAYISEIAPAELKGTMLGLHSTVVGIALLPASMIAGFLWDLFGAWVPFVFGSCMALAAALILFFFMKNGKTE</sequence>
<dbReference type="CDD" id="cd17370">
    <property type="entry name" value="MFS_MJ1317_like"/>
    <property type="match status" value="1"/>
</dbReference>
<evidence type="ECO:0000259" key="7">
    <source>
        <dbReference type="PROSITE" id="PS50850"/>
    </source>
</evidence>
<keyword evidence="5 6" id="KW-0472">Membrane</keyword>
<dbReference type="GO" id="GO:0022857">
    <property type="term" value="F:transmembrane transporter activity"/>
    <property type="evidence" value="ECO:0007669"/>
    <property type="project" value="InterPro"/>
</dbReference>
<dbReference type="OrthoDB" id="9803985at2"/>
<evidence type="ECO:0000256" key="4">
    <source>
        <dbReference type="ARBA" id="ARBA00022989"/>
    </source>
</evidence>
<dbReference type="InterPro" id="IPR036259">
    <property type="entry name" value="MFS_trans_sf"/>
</dbReference>
<dbReference type="InterPro" id="IPR011701">
    <property type="entry name" value="MFS"/>
</dbReference>
<organism evidence="8 9">
    <name type="scientific">Anaerobium acetethylicum</name>
    <dbReference type="NCBI Taxonomy" id="1619234"/>
    <lineage>
        <taxon>Bacteria</taxon>
        <taxon>Bacillati</taxon>
        <taxon>Bacillota</taxon>
        <taxon>Clostridia</taxon>
        <taxon>Lachnospirales</taxon>
        <taxon>Lachnospiraceae</taxon>
        <taxon>Anaerobium</taxon>
    </lineage>
</organism>
<evidence type="ECO:0000256" key="2">
    <source>
        <dbReference type="ARBA" id="ARBA00022448"/>
    </source>
</evidence>
<evidence type="ECO:0000313" key="9">
    <source>
        <dbReference type="Proteomes" id="UP000199315"/>
    </source>
</evidence>
<dbReference type="PROSITE" id="PS50850">
    <property type="entry name" value="MFS"/>
    <property type="match status" value="1"/>
</dbReference>
<reference evidence="8 9" key="1">
    <citation type="submission" date="2016-09" db="EMBL/GenBank/DDBJ databases">
        <authorList>
            <person name="Capua I."/>
            <person name="De Benedictis P."/>
            <person name="Joannis T."/>
            <person name="Lombin L.H."/>
            <person name="Cattoli G."/>
        </authorList>
    </citation>
    <scope>NUCLEOTIDE SEQUENCE [LARGE SCALE GENOMIC DNA]</scope>
    <source>
        <strain evidence="8 9">GluBS11</strain>
    </source>
</reference>
<evidence type="ECO:0000256" key="1">
    <source>
        <dbReference type="ARBA" id="ARBA00004651"/>
    </source>
</evidence>
<name>A0A1D3TUG2_9FIRM</name>
<evidence type="ECO:0000256" key="5">
    <source>
        <dbReference type="ARBA" id="ARBA00023136"/>
    </source>
</evidence>
<feature type="transmembrane region" description="Helical" evidence="6">
    <location>
        <begin position="275"/>
        <end position="294"/>
    </location>
</feature>
<dbReference type="Pfam" id="PF00083">
    <property type="entry name" value="Sugar_tr"/>
    <property type="match status" value="1"/>
</dbReference>
<dbReference type="InterPro" id="IPR005828">
    <property type="entry name" value="MFS_sugar_transport-like"/>
</dbReference>
<keyword evidence="9" id="KW-1185">Reference proteome</keyword>
<dbReference type="AlphaFoldDB" id="A0A1D3TUG2"/>
<dbReference type="STRING" id="1619234.SAMN05421730_101328"/>
<feature type="transmembrane region" description="Helical" evidence="6">
    <location>
        <begin position="333"/>
        <end position="356"/>
    </location>
</feature>
<keyword evidence="2" id="KW-0813">Transport</keyword>
<keyword evidence="4 6" id="KW-1133">Transmembrane helix</keyword>
<dbReference type="PANTHER" id="PTHR23518:SF2">
    <property type="entry name" value="MAJOR FACILITATOR SUPERFAMILY TRANSPORTER"/>
    <property type="match status" value="1"/>
</dbReference>
<dbReference type="Pfam" id="PF07690">
    <property type="entry name" value="MFS_1"/>
    <property type="match status" value="1"/>
</dbReference>
<feature type="transmembrane region" description="Helical" evidence="6">
    <location>
        <begin position="362"/>
        <end position="383"/>
    </location>
</feature>
<feature type="transmembrane region" description="Helical" evidence="6">
    <location>
        <begin position="135"/>
        <end position="152"/>
    </location>
</feature>
<gene>
    <name evidence="8" type="ORF">SAMN05421730_101328</name>
</gene>
<feature type="transmembrane region" description="Helical" evidence="6">
    <location>
        <begin position="300"/>
        <end position="321"/>
    </location>
</feature>
<dbReference type="Gene3D" id="1.20.1250.20">
    <property type="entry name" value="MFS general substrate transporter like domains"/>
    <property type="match status" value="2"/>
</dbReference>
<feature type="domain" description="Major facilitator superfamily (MFS) profile" evidence="7">
    <location>
        <begin position="3"/>
        <end position="387"/>
    </location>
</feature>
<feature type="transmembrane region" description="Helical" evidence="6">
    <location>
        <begin position="73"/>
        <end position="96"/>
    </location>
</feature>
<protein>
    <submittedName>
        <fullName evidence="8">MFS-type transporter involved in bile tolerance, Atg22 family</fullName>
    </submittedName>
</protein>
<proteinExistence type="predicted"/>
<evidence type="ECO:0000256" key="6">
    <source>
        <dbReference type="SAM" id="Phobius"/>
    </source>
</evidence>
<comment type="subcellular location">
    <subcellularLocation>
        <location evidence="1">Cell membrane</location>
        <topology evidence="1">Multi-pass membrane protein</topology>
    </subcellularLocation>
</comment>
<dbReference type="RefSeq" id="WP_091234094.1">
    <property type="nucleotide sequence ID" value="NZ_FMKA01000013.1"/>
</dbReference>